<organism evidence="1 2">
    <name type="scientific">Methylophilus aquaticus</name>
    <dbReference type="NCBI Taxonomy" id="1971610"/>
    <lineage>
        <taxon>Bacteria</taxon>
        <taxon>Pseudomonadati</taxon>
        <taxon>Pseudomonadota</taxon>
        <taxon>Betaproteobacteria</taxon>
        <taxon>Nitrosomonadales</taxon>
        <taxon>Methylophilaceae</taxon>
        <taxon>Methylophilus</taxon>
    </lineage>
</organism>
<keyword evidence="2" id="KW-1185">Reference proteome</keyword>
<dbReference type="Pfam" id="PF14384">
    <property type="entry name" value="BrnA_antitoxin"/>
    <property type="match status" value="1"/>
</dbReference>
<gene>
    <name evidence="1" type="ORF">Q9291_11830</name>
</gene>
<protein>
    <submittedName>
        <fullName evidence="1">BrnA antitoxin family protein</fullName>
    </submittedName>
</protein>
<proteinExistence type="predicted"/>
<reference evidence="2" key="1">
    <citation type="journal article" date="2019" name="Int. J. Syst. Evol. Microbiol.">
        <title>The Global Catalogue of Microorganisms (GCM) 10K type strain sequencing project: providing services to taxonomists for standard genome sequencing and annotation.</title>
        <authorList>
            <consortium name="The Broad Institute Genomics Platform"/>
            <consortium name="The Broad Institute Genome Sequencing Center for Infectious Disease"/>
            <person name="Wu L."/>
            <person name="Ma J."/>
        </authorList>
    </citation>
    <scope>NUCLEOTIDE SEQUENCE [LARGE SCALE GENOMIC DNA]</scope>
    <source>
        <strain evidence="2">VKM B-3159</strain>
    </source>
</reference>
<sequence>MSKPAKTLKVNDLELELPDAAEEARINAGILADPDTVEVSDAQFKKMRGRPIGSRKTLVHIRLDNDVVEKFKATGSGWQTRINEALKKVNPV</sequence>
<evidence type="ECO:0000313" key="1">
    <source>
        <dbReference type="EMBL" id="MDP8568539.1"/>
    </source>
</evidence>
<dbReference type="EMBL" id="JAVCAP010000026">
    <property type="protein sequence ID" value="MDP8568539.1"/>
    <property type="molecule type" value="Genomic_DNA"/>
</dbReference>
<name>A0ABT9JVN8_9PROT</name>
<accession>A0ABT9JVN8</accession>
<dbReference type="Proteomes" id="UP001225906">
    <property type="component" value="Unassembled WGS sequence"/>
</dbReference>
<comment type="caution">
    <text evidence="1">The sequence shown here is derived from an EMBL/GenBank/DDBJ whole genome shotgun (WGS) entry which is preliminary data.</text>
</comment>
<evidence type="ECO:0000313" key="2">
    <source>
        <dbReference type="Proteomes" id="UP001225906"/>
    </source>
</evidence>
<dbReference type="InterPro" id="IPR025528">
    <property type="entry name" value="BrnA_antitoxin"/>
</dbReference>
<dbReference type="RefSeq" id="WP_306390267.1">
    <property type="nucleotide sequence ID" value="NZ_JAVCAP010000026.1"/>
</dbReference>